<keyword evidence="1" id="KW-0472">Membrane</keyword>
<organism evidence="3 4">
    <name type="scientific">Domibacillus epiphyticus</name>
    <dbReference type="NCBI Taxonomy" id="1714355"/>
    <lineage>
        <taxon>Bacteria</taxon>
        <taxon>Bacillati</taxon>
        <taxon>Bacillota</taxon>
        <taxon>Bacilli</taxon>
        <taxon>Bacillales</taxon>
        <taxon>Bacillaceae</taxon>
        <taxon>Domibacillus</taxon>
    </lineage>
</organism>
<evidence type="ECO:0000313" key="4">
    <source>
        <dbReference type="Proteomes" id="UP000188613"/>
    </source>
</evidence>
<dbReference type="Pfam" id="PF02517">
    <property type="entry name" value="Rce1-like"/>
    <property type="match status" value="1"/>
</dbReference>
<name>A0A1V2A4T9_9BACI</name>
<protein>
    <recommendedName>
        <fullName evidence="2">CAAX prenyl protease 2/Lysostaphin resistance protein A-like domain-containing protein</fullName>
    </recommendedName>
</protein>
<dbReference type="RefSeq" id="WP_076767562.1">
    <property type="nucleotide sequence ID" value="NZ_MSFI01000026.1"/>
</dbReference>
<proteinExistence type="predicted"/>
<reference evidence="3 4" key="1">
    <citation type="submission" date="2016-12" db="EMBL/GenBank/DDBJ databases">
        <title>Domibacillus sp. SAB 38T whole genome sequencing.</title>
        <authorList>
            <person name="Verma A."/>
            <person name="Ojha A.K."/>
            <person name="Krishnamurthi S."/>
        </authorList>
    </citation>
    <scope>NUCLEOTIDE SEQUENCE [LARGE SCALE GENOMIC DNA]</scope>
    <source>
        <strain evidence="3 4">SAB 38</strain>
    </source>
</reference>
<accession>A0A1V2A4T9</accession>
<dbReference type="Proteomes" id="UP000188613">
    <property type="component" value="Unassembled WGS sequence"/>
</dbReference>
<sequence>MENDGTYCGLLGSADKPFTLLGFSMPDGSIFLNAVMMKWSSGKCDDFNHSDACGEKLEAIECMLPEDTKDRLLFASVAVTAGFCEEVMFRGVMMTYLEQLNLSVVGAVILSSAVFGIIHLYLGWRKRHVDWIDGVRYSLNLYGNRFPVDPD</sequence>
<dbReference type="InterPro" id="IPR003675">
    <property type="entry name" value="Rce1/LyrA-like_dom"/>
</dbReference>
<feature type="transmembrane region" description="Helical" evidence="1">
    <location>
        <begin position="102"/>
        <end position="122"/>
    </location>
</feature>
<dbReference type="GO" id="GO:0004175">
    <property type="term" value="F:endopeptidase activity"/>
    <property type="evidence" value="ECO:0007669"/>
    <property type="project" value="UniProtKB-ARBA"/>
</dbReference>
<keyword evidence="1" id="KW-1133">Transmembrane helix</keyword>
<evidence type="ECO:0000313" key="3">
    <source>
        <dbReference type="EMBL" id="OMP66015.1"/>
    </source>
</evidence>
<evidence type="ECO:0000259" key="2">
    <source>
        <dbReference type="Pfam" id="PF02517"/>
    </source>
</evidence>
<keyword evidence="4" id="KW-1185">Reference proteome</keyword>
<comment type="caution">
    <text evidence="3">The sequence shown here is derived from an EMBL/GenBank/DDBJ whole genome shotgun (WGS) entry which is preliminary data.</text>
</comment>
<keyword evidence="1" id="KW-0812">Transmembrane</keyword>
<dbReference type="GO" id="GO:0080120">
    <property type="term" value="P:CAAX-box protein maturation"/>
    <property type="evidence" value="ECO:0007669"/>
    <property type="project" value="UniProtKB-ARBA"/>
</dbReference>
<dbReference type="STRING" id="1714355.BTO28_14590"/>
<dbReference type="AlphaFoldDB" id="A0A1V2A4T9"/>
<feature type="domain" description="CAAX prenyl protease 2/Lysostaphin resistance protein A-like" evidence="2">
    <location>
        <begin position="72"/>
        <end position="125"/>
    </location>
</feature>
<dbReference type="OrthoDB" id="2357478at2"/>
<dbReference type="EMBL" id="MSFI01000026">
    <property type="protein sequence ID" value="OMP66015.1"/>
    <property type="molecule type" value="Genomic_DNA"/>
</dbReference>
<evidence type="ECO:0000256" key="1">
    <source>
        <dbReference type="SAM" id="Phobius"/>
    </source>
</evidence>
<gene>
    <name evidence="3" type="ORF">BTO28_14590</name>
</gene>